<dbReference type="AlphaFoldDB" id="A0AAJ1TNZ7"/>
<organism evidence="4 5">
    <name type="scientific">Croceifilum oryzae</name>
    <dbReference type="NCBI Taxonomy" id="1553429"/>
    <lineage>
        <taxon>Bacteria</taxon>
        <taxon>Bacillati</taxon>
        <taxon>Bacillota</taxon>
        <taxon>Bacilli</taxon>
        <taxon>Bacillales</taxon>
        <taxon>Thermoactinomycetaceae</taxon>
        <taxon>Croceifilum</taxon>
    </lineage>
</organism>
<name>A0AAJ1TNZ7_9BACL</name>
<protein>
    <recommendedName>
        <fullName evidence="6">Small, acid-soluble spore protein, alpha/beta type</fullName>
    </recommendedName>
</protein>
<evidence type="ECO:0000256" key="2">
    <source>
        <dbReference type="ARBA" id="ARBA00005442"/>
    </source>
</evidence>
<dbReference type="InterPro" id="IPR038300">
    <property type="entry name" value="SASP_sf_alpha/beta"/>
</dbReference>
<evidence type="ECO:0000313" key="5">
    <source>
        <dbReference type="Proteomes" id="UP001238450"/>
    </source>
</evidence>
<dbReference type="RefSeq" id="WP_307253281.1">
    <property type="nucleotide sequence ID" value="NZ_JAUSUV010000008.1"/>
</dbReference>
<comment type="function">
    <text evidence="1">SASP are bound to spore DNA. They are double-stranded DNA-binding proteins that cause DNA to change to an a-like conformation. They protect the DNA backbone from chemical and enzymatic cleavage and are thus involved in dormant spore's high resistance to UV light.</text>
</comment>
<evidence type="ECO:0000256" key="1">
    <source>
        <dbReference type="ARBA" id="ARBA00003863"/>
    </source>
</evidence>
<comment type="caution">
    <text evidence="4">The sequence shown here is derived from an EMBL/GenBank/DDBJ whole genome shotgun (WGS) entry which is preliminary data.</text>
</comment>
<evidence type="ECO:0000256" key="3">
    <source>
        <dbReference type="ARBA" id="ARBA00023125"/>
    </source>
</evidence>
<dbReference type="GO" id="GO:0003690">
    <property type="term" value="F:double-stranded DNA binding"/>
    <property type="evidence" value="ECO:0007669"/>
    <property type="project" value="InterPro"/>
</dbReference>
<dbReference type="Proteomes" id="UP001238450">
    <property type="component" value="Unassembled WGS sequence"/>
</dbReference>
<dbReference type="EMBL" id="JAUSUV010000008">
    <property type="protein sequence ID" value="MDQ0417946.1"/>
    <property type="molecule type" value="Genomic_DNA"/>
</dbReference>
<comment type="similarity">
    <text evidence="2">Belongs to the alpha/beta-type SASP family.</text>
</comment>
<reference evidence="4 5" key="1">
    <citation type="submission" date="2023-07" db="EMBL/GenBank/DDBJ databases">
        <title>Genomic Encyclopedia of Type Strains, Phase IV (KMG-IV): sequencing the most valuable type-strain genomes for metagenomic binning, comparative biology and taxonomic classification.</title>
        <authorList>
            <person name="Goeker M."/>
        </authorList>
    </citation>
    <scope>NUCLEOTIDE SEQUENCE [LARGE SCALE GENOMIC DNA]</scope>
    <source>
        <strain evidence="4 5">DSM 46876</strain>
    </source>
</reference>
<proteinExistence type="inferred from homology"/>
<dbReference type="Gene3D" id="6.10.10.80">
    <property type="entry name" value="Small, acid-soluble spore protein, alpha/beta type-like"/>
    <property type="match status" value="1"/>
</dbReference>
<dbReference type="Pfam" id="PF00269">
    <property type="entry name" value="SASP"/>
    <property type="match status" value="1"/>
</dbReference>
<evidence type="ECO:0008006" key="6">
    <source>
        <dbReference type="Google" id="ProtNLM"/>
    </source>
</evidence>
<evidence type="ECO:0000313" key="4">
    <source>
        <dbReference type="EMBL" id="MDQ0417946.1"/>
    </source>
</evidence>
<dbReference type="PANTHER" id="PTHR36107">
    <property type="entry name" value="SMALL, ACID-SOLUBLE SPORE PROTEIN A"/>
    <property type="match status" value="1"/>
</dbReference>
<dbReference type="PROSITE" id="PS00304">
    <property type="entry name" value="SASP_1"/>
    <property type="match status" value="1"/>
</dbReference>
<dbReference type="InterPro" id="IPR001448">
    <property type="entry name" value="SASP_alpha/beta-type"/>
</dbReference>
<sequence>MKQKHTHNDQVQNSLDQMKVEIASELGVQLGADTSSRENGYVGGEMTRQLVMLGEKML</sequence>
<dbReference type="GO" id="GO:0006265">
    <property type="term" value="P:DNA topological change"/>
    <property type="evidence" value="ECO:0007669"/>
    <property type="project" value="InterPro"/>
</dbReference>
<keyword evidence="3" id="KW-0238">DNA-binding</keyword>
<dbReference type="InterPro" id="IPR050847">
    <property type="entry name" value="SASP_DNA-binding"/>
</dbReference>
<accession>A0AAJ1TNZ7</accession>
<gene>
    <name evidence="4" type="ORF">J2Z48_002130</name>
</gene>
<keyword evidence="5" id="KW-1185">Reference proteome</keyword>
<dbReference type="InterPro" id="IPR018126">
    <property type="entry name" value="SASP_alpha/beta-type_CS"/>
</dbReference>
<dbReference type="PANTHER" id="PTHR36107:SF1">
    <property type="entry name" value="SMALL, ACID-SOLUBLE SPORE PROTEIN A"/>
    <property type="match status" value="1"/>
</dbReference>